<evidence type="ECO:0000256" key="9">
    <source>
        <dbReference type="SAM" id="MobiDB-lite"/>
    </source>
</evidence>
<dbReference type="RefSeq" id="WP_189542851.1">
    <property type="nucleotide sequence ID" value="NZ_BMZD01000010.1"/>
</dbReference>
<reference evidence="11" key="2">
    <citation type="submission" date="2020-09" db="EMBL/GenBank/DDBJ databases">
        <authorList>
            <person name="Sun Q."/>
            <person name="Kim S."/>
        </authorList>
    </citation>
    <scope>NUCLEOTIDE SEQUENCE</scope>
    <source>
        <strain evidence="11">KCTC 32422</strain>
    </source>
</reference>
<evidence type="ECO:0000313" key="11">
    <source>
        <dbReference type="EMBL" id="GHA06545.1"/>
    </source>
</evidence>
<comment type="similarity">
    <text evidence="1">Belongs to the FlgM family.</text>
</comment>
<evidence type="ECO:0000313" key="12">
    <source>
        <dbReference type="Proteomes" id="UP000634139"/>
    </source>
</evidence>
<keyword evidence="4" id="KW-1005">Bacterial flagellum biogenesis</keyword>
<reference evidence="11" key="1">
    <citation type="journal article" date="2014" name="Int. J. Syst. Evol. Microbiol.">
        <title>Complete genome sequence of Corynebacterium casei LMG S-19264T (=DSM 44701T), isolated from a smear-ripened cheese.</title>
        <authorList>
            <consortium name="US DOE Joint Genome Institute (JGI-PGF)"/>
            <person name="Walter F."/>
            <person name="Albersmeier A."/>
            <person name="Kalinowski J."/>
            <person name="Ruckert C."/>
        </authorList>
    </citation>
    <scope>NUCLEOTIDE SEQUENCE</scope>
    <source>
        <strain evidence="11">KCTC 32422</strain>
    </source>
</reference>
<comment type="caution">
    <text evidence="11">The sequence shown here is derived from an EMBL/GenBank/DDBJ whole genome shotgun (WGS) entry which is preliminary data.</text>
</comment>
<dbReference type="InterPro" id="IPR035890">
    <property type="entry name" value="Anti-sigma-28_factor_FlgM_sf"/>
</dbReference>
<evidence type="ECO:0000256" key="7">
    <source>
        <dbReference type="ARBA" id="ARBA00024739"/>
    </source>
</evidence>
<dbReference type="GO" id="GO:0045892">
    <property type="term" value="P:negative regulation of DNA-templated transcription"/>
    <property type="evidence" value="ECO:0007669"/>
    <property type="project" value="InterPro"/>
</dbReference>
<organism evidence="11 12">
    <name type="scientific">Novosphingobium arvoryzae</name>
    <dbReference type="NCBI Taxonomy" id="1256514"/>
    <lineage>
        <taxon>Bacteria</taxon>
        <taxon>Pseudomonadati</taxon>
        <taxon>Pseudomonadota</taxon>
        <taxon>Alphaproteobacteria</taxon>
        <taxon>Sphingomonadales</taxon>
        <taxon>Sphingomonadaceae</taxon>
        <taxon>Novosphingobium</taxon>
    </lineage>
</organism>
<evidence type="ECO:0000256" key="5">
    <source>
        <dbReference type="ARBA" id="ARBA00023015"/>
    </source>
</evidence>
<gene>
    <name evidence="11" type="ORF">GCM10011617_29210</name>
</gene>
<evidence type="ECO:0000256" key="8">
    <source>
        <dbReference type="ARBA" id="ARBA00030117"/>
    </source>
</evidence>
<sequence length="97" mass="10038">MPSIEFGPKGLQPARAVGAVDVRATRPDARPAAKDAAAASDAPTVERSDAFKAGAAPVDAERVSEIRKAIDRGNYPVIPMRVADAMIAAGLLLRSGK</sequence>
<dbReference type="InterPro" id="IPR031316">
    <property type="entry name" value="FlgM_C"/>
</dbReference>
<dbReference type="InterPro" id="IPR007412">
    <property type="entry name" value="FlgM"/>
</dbReference>
<dbReference type="SUPFAM" id="SSF101498">
    <property type="entry name" value="Anti-sigma factor FlgM"/>
    <property type="match status" value="1"/>
</dbReference>
<accession>A0A918RR34</accession>
<dbReference type="GO" id="GO:0044781">
    <property type="term" value="P:bacterial-type flagellum organization"/>
    <property type="evidence" value="ECO:0007669"/>
    <property type="project" value="UniProtKB-KW"/>
</dbReference>
<dbReference type="Proteomes" id="UP000634139">
    <property type="component" value="Unassembled WGS sequence"/>
</dbReference>
<comment type="function">
    <text evidence="7">Responsible for the coupling of flagellin expression to flagellar assembly by preventing expression of the flagellin genes when a component of the middle class of proteins is defective. It negatively regulates flagellar genes by inhibiting the activity of FliA by directly binding to FliA.</text>
</comment>
<evidence type="ECO:0000256" key="6">
    <source>
        <dbReference type="ARBA" id="ARBA00023163"/>
    </source>
</evidence>
<feature type="region of interest" description="Disordered" evidence="9">
    <location>
        <begin position="25"/>
        <end position="56"/>
    </location>
</feature>
<dbReference type="Pfam" id="PF04316">
    <property type="entry name" value="FlgM"/>
    <property type="match status" value="1"/>
</dbReference>
<keyword evidence="5" id="KW-0805">Transcription regulation</keyword>
<feature type="domain" description="Anti-sigma-28 factor FlgM C-terminal" evidence="10">
    <location>
        <begin position="54"/>
        <end position="87"/>
    </location>
</feature>
<dbReference type="AlphaFoldDB" id="A0A918RR34"/>
<dbReference type="EMBL" id="BMZD01000010">
    <property type="protein sequence ID" value="GHA06545.1"/>
    <property type="molecule type" value="Genomic_DNA"/>
</dbReference>
<name>A0A918RR34_9SPHN</name>
<evidence type="ECO:0000259" key="10">
    <source>
        <dbReference type="Pfam" id="PF04316"/>
    </source>
</evidence>
<protein>
    <recommendedName>
        <fullName evidence="2">Negative regulator of flagellin synthesis</fullName>
    </recommendedName>
    <alternativeName>
        <fullName evidence="8">Anti-sigma-28 factor</fullName>
    </alternativeName>
</protein>
<evidence type="ECO:0000256" key="4">
    <source>
        <dbReference type="ARBA" id="ARBA00022795"/>
    </source>
</evidence>
<dbReference type="NCBIfam" id="TIGR03824">
    <property type="entry name" value="FlgM_jcvi"/>
    <property type="match status" value="1"/>
</dbReference>
<keyword evidence="3" id="KW-0678">Repressor</keyword>
<evidence type="ECO:0000256" key="1">
    <source>
        <dbReference type="ARBA" id="ARBA00005322"/>
    </source>
</evidence>
<proteinExistence type="inferred from homology"/>
<feature type="compositionally biased region" description="Low complexity" evidence="9">
    <location>
        <begin position="34"/>
        <end position="43"/>
    </location>
</feature>
<evidence type="ECO:0000256" key="3">
    <source>
        <dbReference type="ARBA" id="ARBA00022491"/>
    </source>
</evidence>
<keyword evidence="12" id="KW-1185">Reference proteome</keyword>
<keyword evidence="6" id="KW-0804">Transcription</keyword>
<evidence type="ECO:0000256" key="2">
    <source>
        <dbReference type="ARBA" id="ARBA00017823"/>
    </source>
</evidence>